<gene>
    <name evidence="3" type="ORF">MKK02DRAFT_39962</name>
</gene>
<reference evidence="3" key="1">
    <citation type="journal article" date="2022" name="G3 (Bethesda)">
        <title>High quality genome of the basidiomycete yeast Dioszegia hungarica PDD-24b-2 isolated from cloud water.</title>
        <authorList>
            <person name="Jarrige D."/>
            <person name="Haridas S."/>
            <person name="Bleykasten-Grosshans C."/>
            <person name="Joly M."/>
            <person name="Nadalig T."/>
            <person name="Sancelme M."/>
            <person name="Vuilleumier S."/>
            <person name="Grigoriev I.V."/>
            <person name="Amato P."/>
            <person name="Bringel F."/>
        </authorList>
    </citation>
    <scope>NUCLEOTIDE SEQUENCE</scope>
    <source>
        <strain evidence="3">PDD-24b-2</strain>
    </source>
</reference>
<accession>A0AA38HI01</accession>
<organism evidence="3 4">
    <name type="scientific">Dioszegia hungarica</name>
    <dbReference type="NCBI Taxonomy" id="4972"/>
    <lineage>
        <taxon>Eukaryota</taxon>
        <taxon>Fungi</taxon>
        <taxon>Dikarya</taxon>
        <taxon>Basidiomycota</taxon>
        <taxon>Agaricomycotina</taxon>
        <taxon>Tremellomycetes</taxon>
        <taxon>Tremellales</taxon>
        <taxon>Bulleribasidiaceae</taxon>
        <taxon>Dioszegia</taxon>
    </lineage>
</organism>
<dbReference type="AlphaFoldDB" id="A0AA38HI01"/>
<feature type="region of interest" description="Disordered" evidence="1">
    <location>
        <begin position="1"/>
        <end position="24"/>
    </location>
</feature>
<dbReference type="GeneID" id="77730068"/>
<name>A0AA38HI01_9TREE</name>
<feature type="region of interest" description="Disordered" evidence="1">
    <location>
        <begin position="100"/>
        <end position="122"/>
    </location>
</feature>
<protein>
    <recommendedName>
        <fullName evidence="5">Transmembrane protein</fullName>
    </recommendedName>
</protein>
<evidence type="ECO:0008006" key="5">
    <source>
        <dbReference type="Google" id="ProtNLM"/>
    </source>
</evidence>
<dbReference type="RefSeq" id="XP_052949416.1">
    <property type="nucleotide sequence ID" value="XM_053090863.1"/>
</dbReference>
<feature type="transmembrane region" description="Helical" evidence="2">
    <location>
        <begin position="35"/>
        <end position="58"/>
    </location>
</feature>
<keyword evidence="2" id="KW-0812">Transmembrane</keyword>
<dbReference type="EMBL" id="JAKWFO010000001">
    <property type="protein sequence ID" value="KAI9639639.1"/>
    <property type="molecule type" value="Genomic_DNA"/>
</dbReference>
<keyword evidence="2" id="KW-0472">Membrane</keyword>
<comment type="caution">
    <text evidence="3">The sequence shown here is derived from an EMBL/GenBank/DDBJ whole genome shotgun (WGS) entry which is preliminary data.</text>
</comment>
<dbReference type="Proteomes" id="UP001164286">
    <property type="component" value="Unassembled WGS sequence"/>
</dbReference>
<evidence type="ECO:0000256" key="1">
    <source>
        <dbReference type="SAM" id="MobiDB-lite"/>
    </source>
</evidence>
<evidence type="ECO:0000256" key="2">
    <source>
        <dbReference type="SAM" id="Phobius"/>
    </source>
</evidence>
<evidence type="ECO:0000313" key="4">
    <source>
        <dbReference type="Proteomes" id="UP001164286"/>
    </source>
</evidence>
<sequence length="144" mass="15709">MSTSNAASLATSEPTETGGASPNNNVAFSFATSKIIRFTIAAGIIVLAISAVFAFFKIGKIVRSQRRKQRQKAIAKQAIKEDETIQFEVAAWATTPGHAPVGRAAEVSKEAAKRRKKQRERDVKVMRRKGGNAYMVDEWEGVAQ</sequence>
<proteinExistence type="predicted"/>
<keyword evidence="4" id="KW-1185">Reference proteome</keyword>
<keyword evidence="2" id="KW-1133">Transmembrane helix</keyword>
<evidence type="ECO:0000313" key="3">
    <source>
        <dbReference type="EMBL" id="KAI9639639.1"/>
    </source>
</evidence>